<dbReference type="FunCoup" id="A0A5C7EUR5">
    <property type="interactions" value="380"/>
</dbReference>
<dbReference type="SUPFAM" id="SSF52540">
    <property type="entry name" value="P-loop containing nucleoside triphosphate hydrolases"/>
    <property type="match status" value="1"/>
</dbReference>
<dbReference type="PROSITE" id="PS50893">
    <property type="entry name" value="ABC_TRANSPORTER_2"/>
    <property type="match status" value="1"/>
</dbReference>
<dbReference type="FunFam" id="3.40.50.300:FF:000134">
    <property type="entry name" value="Iron-enterobactin ABC transporter ATP-binding protein"/>
    <property type="match status" value="1"/>
</dbReference>
<dbReference type="Proteomes" id="UP000321201">
    <property type="component" value="Unassembled WGS sequence"/>
</dbReference>
<gene>
    <name evidence="6" type="ORF">FR698_06390</name>
</gene>
<dbReference type="Gene3D" id="3.40.50.300">
    <property type="entry name" value="P-loop containing nucleotide triphosphate hydrolases"/>
    <property type="match status" value="1"/>
</dbReference>
<comment type="caution">
    <text evidence="6">The sequence shown here is derived from an EMBL/GenBank/DDBJ whole genome shotgun (WGS) entry which is preliminary data.</text>
</comment>
<dbReference type="InterPro" id="IPR027417">
    <property type="entry name" value="P-loop_NTPase"/>
</dbReference>
<dbReference type="InterPro" id="IPR017871">
    <property type="entry name" value="ABC_transporter-like_CS"/>
</dbReference>
<dbReference type="PANTHER" id="PTHR42734:SF19">
    <property type="entry name" value="IRON COMPOUNDS ABC TRANSPORTER, ATP-BINDING PROTEIN"/>
    <property type="match status" value="1"/>
</dbReference>
<dbReference type="InterPro" id="IPR050153">
    <property type="entry name" value="Metal_Ion_Import_ABC"/>
</dbReference>
<evidence type="ECO:0000259" key="5">
    <source>
        <dbReference type="PROSITE" id="PS50893"/>
    </source>
</evidence>
<feature type="domain" description="ABC transporter" evidence="5">
    <location>
        <begin position="3"/>
        <end position="238"/>
    </location>
</feature>
<keyword evidence="7" id="KW-1185">Reference proteome</keyword>
<proteinExistence type="inferred from homology"/>
<dbReference type="EMBL" id="VPFL01000006">
    <property type="protein sequence ID" value="TXF12500.1"/>
    <property type="molecule type" value="Genomic_DNA"/>
</dbReference>
<dbReference type="SMART" id="SM00382">
    <property type="entry name" value="AAA"/>
    <property type="match status" value="1"/>
</dbReference>
<keyword evidence="3" id="KW-0547">Nucleotide-binding</keyword>
<dbReference type="InParanoid" id="A0A5C7EUR5"/>
<dbReference type="AlphaFoldDB" id="A0A5C7EUR5"/>
<dbReference type="InterPro" id="IPR003593">
    <property type="entry name" value="AAA+_ATPase"/>
</dbReference>
<dbReference type="Pfam" id="PF00005">
    <property type="entry name" value="ABC_tran"/>
    <property type="match status" value="1"/>
</dbReference>
<sequence length="275" mass="29650">MTLEVERLAYGYSDRVIGRDLSFCLKPGQVVCVLGPNGCGKTTLLRTVLGLLPPVAGQIRIEGIAVQRWRREALARTLGYVPQAHRGEFSFTVGEIVLMGRTAHLPLFGTPGRHDHEVAARVLQTLGIAHLVDRVYTRVSGGERQLALIGRALAQEPKLLVLDEPTANLDFGNQVLVLHQMRALAHQGIGILFSTHDPDQAFACANQVLMLRDGRLVCAGAPEAVITSDNLYRVYGVQVHVVDVAIGPGEVRKTCVPPLVASPSLPAVRAAAEKA</sequence>
<evidence type="ECO:0000256" key="3">
    <source>
        <dbReference type="ARBA" id="ARBA00022741"/>
    </source>
</evidence>
<evidence type="ECO:0000256" key="4">
    <source>
        <dbReference type="ARBA" id="ARBA00022840"/>
    </source>
</evidence>
<dbReference type="PANTHER" id="PTHR42734">
    <property type="entry name" value="METAL TRANSPORT SYSTEM ATP-BINDING PROTEIN TM_0124-RELATED"/>
    <property type="match status" value="1"/>
</dbReference>
<dbReference type="GO" id="GO:0005524">
    <property type="term" value="F:ATP binding"/>
    <property type="evidence" value="ECO:0007669"/>
    <property type="project" value="UniProtKB-KW"/>
</dbReference>
<dbReference type="InterPro" id="IPR003439">
    <property type="entry name" value="ABC_transporter-like_ATP-bd"/>
</dbReference>
<organism evidence="6 7">
    <name type="scientific">Pelomicrobium methylotrophicum</name>
    <dbReference type="NCBI Taxonomy" id="2602750"/>
    <lineage>
        <taxon>Bacteria</taxon>
        <taxon>Pseudomonadati</taxon>
        <taxon>Pseudomonadota</taxon>
        <taxon>Hydrogenophilia</taxon>
        <taxon>Hydrogenophilia incertae sedis</taxon>
        <taxon>Pelomicrobium</taxon>
    </lineage>
</organism>
<evidence type="ECO:0000313" key="7">
    <source>
        <dbReference type="Proteomes" id="UP000321201"/>
    </source>
</evidence>
<evidence type="ECO:0000256" key="2">
    <source>
        <dbReference type="ARBA" id="ARBA00022448"/>
    </source>
</evidence>
<dbReference type="OrthoDB" id="5296765at2"/>
<accession>A0A5C7EUR5</accession>
<dbReference type="CDD" id="cd03214">
    <property type="entry name" value="ABC_Iron-Siderophores_B12_Hemin"/>
    <property type="match status" value="1"/>
</dbReference>
<comment type="similarity">
    <text evidence="1">Belongs to the ABC transporter superfamily.</text>
</comment>
<reference evidence="6 7" key="1">
    <citation type="submission" date="2019-08" db="EMBL/GenBank/DDBJ databases">
        <title>Pelomicrobium methylotrophicum gen. nov., sp. nov. a moderately thermophilic, facultatively anaerobic, lithoautotrophic and methylotrophic bacterium isolated from a terrestrial mud volcano.</title>
        <authorList>
            <person name="Slobodkina G.B."/>
            <person name="Merkel A.Y."/>
            <person name="Slobodkin A.I."/>
        </authorList>
    </citation>
    <scope>NUCLEOTIDE SEQUENCE [LARGE SCALE GENOMIC DNA]</scope>
    <source>
        <strain evidence="6 7">SM250</strain>
    </source>
</reference>
<evidence type="ECO:0000256" key="1">
    <source>
        <dbReference type="ARBA" id="ARBA00005417"/>
    </source>
</evidence>
<dbReference type="PROSITE" id="PS00211">
    <property type="entry name" value="ABC_TRANSPORTER_1"/>
    <property type="match status" value="1"/>
</dbReference>
<protein>
    <submittedName>
        <fullName evidence="6">ABC transporter ATP-binding protein</fullName>
    </submittedName>
</protein>
<dbReference type="GO" id="GO:0016887">
    <property type="term" value="F:ATP hydrolysis activity"/>
    <property type="evidence" value="ECO:0007669"/>
    <property type="project" value="InterPro"/>
</dbReference>
<evidence type="ECO:0000313" key="6">
    <source>
        <dbReference type="EMBL" id="TXF12500.1"/>
    </source>
</evidence>
<name>A0A5C7EUR5_9PROT</name>
<keyword evidence="4 6" id="KW-0067">ATP-binding</keyword>
<keyword evidence="2" id="KW-0813">Transport</keyword>